<dbReference type="PANTHER" id="PTHR46157">
    <property type="entry name" value="K(+) EFFLUX ANTIPORTER 3, CHLOROPLASTIC"/>
    <property type="match status" value="1"/>
</dbReference>
<feature type="region of interest" description="Disordered" evidence="10">
    <location>
        <begin position="582"/>
        <end position="608"/>
    </location>
</feature>
<dbReference type="GO" id="GO:1902600">
    <property type="term" value="P:proton transmembrane transport"/>
    <property type="evidence" value="ECO:0007669"/>
    <property type="project" value="InterPro"/>
</dbReference>
<evidence type="ECO:0000256" key="7">
    <source>
        <dbReference type="ARBA" id="ARBA00022989"/>
    </source>
</evidence>
<dbReference type="Gene3D" id="3.40.50.720">
    <property type="entry name" value="NAD(P)-binding Rossmann-like Domain"/>
    <property type="match status" value="1"/>
</dbReference>
<feature type="transmembrane region" description="Helical" evidence="11">
    <location>
        <begin position="319"/>
        <end position="340"/>
    </location>
</feature>
<evidence type="ECO:0000256" key="11">
    <source>
        <dbReference type="SAM" id="Phobius"/>
    </source>
</evidence>
<feature type="transmembrane region" description="Helical" evidence="11">
    <location>
        <begin position="294"/>
        <end position="312"/>
    </location>
</feature>
<dbReference type="RefSeq" id="WP_051594694.1">
    <property type="nucleotide sequence ID" value="NZ_AWFA01000008.1"/>
</dbReference>
<keyword evidence="4" id="KW-0633">Potassium transport</keyword>
<protein>
    <submittedName>
        <fullName evidence="14">Uncharacterized protein</fullName>
    </submittedName>
</protein>
<dbReference type="GO" id="GO:0006813">
    <property type="term" value="P:potassium ion transport"/>
    <property type="evidence" value="ECO:0007669"/>
    <property type="project" value="UniProtKB-KW"/>
</dbReference>
<evidence type="ECO:0000256" key="3">
    <source>
        <dbReference type="ARBA" id="ARBA00022449"/>
    </source>
</evidence>
<keyword evidence="5 11" id="KW-0812">Transmembrane</keyword>
<organism evidence="14 15">
    <name type="scientific">Hyphomonas pacifica</name>
    <dbReference type="NCBI Taxonomy" id="1280941"/>
    <lineage>
        <taxon>Bacteria</taxon>
        <taxon>Pseudomonadati</taxon>
        <taxon>Pseudomonadota</taxon>
        <taxon>Alphaproteobacteria</taxon>
        <taxon>Hyphomonadales</taxon>
        <taxon>Hyphomonadaceae</taxon>
        <taxon>Hyphomonas</taxon>
    </lineage>
</organism>
<dbReference type="PANTHER" id="PTHR46157:SF4">
    <property type="entry name" value="K(+) EFFLUX ANTIPORTER 3, CHLOROPLASTIC"/>
    <property type="match status" value="1"/>
</dbReference>
<proteinExistence type="predicted"/>
<evidence type="ECO:0000256" key="4">
    <source>
        <dbReference type="ARBA" id="ARBA00022538"/>
    </source>
</evidence>
<evidence type="ECO:0000256" key="10">
    <source>
        <dbReference type="SAM" id="MobiDB-lite"/>
    </source>
</evidence>
<sequence length="608" mass="63978">MAAELSPAEAVDALVPAITLLGFGAAAALVSRALSLSPIVGYLLAGILIGPHMLGLIQESGGTHLLAELGVVFLLFDIGMHVSLRELKESRGDLLGLAPMHLALTGLLSAGALYMLGISWPIAIAVGLSLGLSSTAVVARILTEREQNSCPIGRTATHVLIFQDIVAIFLMIFATSLGEEETGATGLAGLVSEHVMGGAGVPLVLALLLAVIQAVIAFGAAMMFSRYLLNPVFRTLAATRNDEAFTAFTLLLVLAAACATAVIGLSLTLGAFLAGLAVSGTRFRHQVQTEMGPFRGLLLSFFFISVGLAIDLPSLIRNLPLVILGAVAILVLKTGLGYIAARVNKWSVPGAVQLATLLAQGSEFTLVILSLSSIMAGMPPALMGSLIAAIALSLALAPSWAILGGKLSRELARRKQVTMETANTPTVGRPVIVISMTSAGRLAIDALIDFGIPYIAIDNEPDRFLAAVADGYNVSFGDATNMKLIEAIGGNNARALVLGQARYEVSAEVTPTIRRQYPDLTRFVAVDNHHDLDRYLELNVRAHLLGGDPKGIEMVADMLRILGVPDDGLKDWLSREADLFTIGDGSDRHSRADEDDDEDVEDTVEEAA</sequence>
<keyword evidence="7 11" id="KW-1133">Transmembrane helix</keyword>
<comment type="subcellular location">
    <subcellularLocation>
        <location evidence="1">Membrane</location>
        <topology evidence="1">Multi-pass membrane protein</topology>
    </subcellularLocation>
</comment>
<keyword evidence="8" id="KW-0406">Ion transport</keyword>
<dbReference type="GO" id="GO:0015297">
    <property type="term" value="F:antiporter activity"/>
    <property type="evidence" value="ECO:0007669"/>
    <property type="project" value="UniProtKB-KW"/>
</dbReference>
<accession>A0A062U661</accession>
<feature type="compositionally biased region" description="Acidic residues" evidence="10">
    <location>
        <begin position="593"/>
        <end position="608"/>
    </location>
</feature>
<feature type="transmembrane region" description="Helical" evidence="11">
    <location>
        <begin position="346"/>
        <end position="369"/>
    </location>
</feature>
<reference evidence="14 15" key="1">
    <citation type="submission" date="2013-04" db="EMBL/GenBank/DDBJ databases">
        <title>Hyphomonas sp. T24B3 Genome Sequencing.</title>
        <authorList>
            <person name="Lai Q."/>
            <person name="Shao Z."/>
        </authorList>
    </citation>
    <scope>NUCLEOTIDE SEQUENCE [LARGE SCALE GENOMIC DNA]</scope>
    <source>
        <strain evidence="14 15">T24B3</strain>
    </source>
</reference>
<dbReference type="AlphaFoldDB" id="A0A062U661"/>
<keyword evidence="9 11" id="KW-0472">Membrane</keyword>
<dbReference type="STRING" id="1280941.HY2_09735"/>
<dbReference type="InterPro" id="IPR003148">
    <property type="entry name" value="RCK_N"/>
</dbReference>
<dbReference type="SUPFAM" id="SSF51735">
    <property type="entry name" value="NAD(P)-binding Rossmann-fold domains"/>
    <property type="match status" value="1"/>
</dbReference>
<feature type="domain" description="Cation/H+ exchanger transmembrane" evidence="12">
    <location>
        <begin position="27"/>
        <end position="398"/>
    </location>
</feature>
<evidence type="ECO:0000313" key="15">
    <source>
        <dbReference type="Proteomes" id="UP000249123"/>
    </source>
</evidence>
<dbReference type="InterPro" id="IPR036291">
    <property type="entry name" value="NAD(P)-bd_dom_sf"/>
</dbReference>
<comment type="caution">
    <text evidence="14">The sequence shown here is derived from an EMBL/GenBank/DDBJ whole genome shotgun (WGS) entry which is preliminary data.</text>
</comment>
<feature type="transmembrane region" description="Helical" evidence="11">
    <location>
        <begin position="155"/>
        <end position="175"/>
    </location>
</feature>
<evidence type="ECO:0000256" key="1">
    <source>
        <dbReference type="ARBA" id="ARBA00004141"/>
    </source>
</evidence>
<accession>A0A328JX03</accession>
<dbReference type="eggNOG" id="COG0475">
    <property type="taxonomic scope" value="Bacteria"/>
</dbReference>
<dbReference type="EMBL" id="AWFB01000034">
    <property type="protein sequence ID" value="RAN32282.1"/>
    <property type="molecule type" value="Genomic_DNA"/>
</dbReference>
<dbReference type="Gene3D" id="1.20.1530.20">
    <property type="match status" value="1"/>
</dbReference>
<dbReference type="InterPro" id="IPR006153">
    <property type="entry name" value="Cation/H_exchanger_TM"/>
</dbReference>
<evidence type="ECO:0000256" key="8">
    <source>
        <dbReference type="ARBA" id="ARBA00023065"/>
    </source>
</evidence>
<feature type="transmembrane region" description="Helical" evidence="11">
    <location>
        <begin position="94"/>
        <end position="116"/>
    </location>
</feature>
<keyword evidence="6" id="KW-0630">Potassium</keyword>
<dbReference type="InterPro" id="IPR038770">
    <property type="entry name" value="Na+/solute_symporter_sf"/>
</dbReference>
<evidence type="ECO:0000256" key="6">
    <source>
        <dbReference type="ARBA" id="ARBA00022958"/>
    </source>
</evidence>
<dbReference type="GO" id="GO:0005886">
    <property type="term" value="C:plasma membrane"/>
    <property type="evidence" value="ECO:0007669"/>
    <property type="project" value="TreeGrafter"/>
</dbReference>
<feature type="transmembrane region" description="Helical" evidence="11">
    <location>
        <begin position="245"/>
        <end position="274"/>
    </location>
</feature>
<feature type="transmembrane region" description="Helical" evidence="11">
    <location>
        <begin position="195"/>
        <end position="224"/>
    </location>
</feature>
<evidence type="ECO:0000259" key="12">
    <source>
        <dbReference type="Pfam" id="PF00999"/>
    </source>
</evidence>
<keyword evidence="2" id="KW-0813">Transport</keyword>
<keyword evidence="3" id="KW-0050">Antiport</keyword>
<evidence type="ECO:0000256" key="9">
    <source>
        <dbReference type="ARBA" id="ARBA00023136"/>
    </source>
</evidence>
<evidence type="ECO:0000259" key="13">
    <source>
        <dbReference type="Pfam" id="PF02254"/>
    </source>
</evidence>
<name>A0A062U661_9PROT</name>
<feature type="transmembrane region" description="Helical" evidence="11">
    <location>
        <begin position="63"/>
        <end position="82"/>
    </location>
</feature>
<dbReference type="OrthoDB" id="9781411at2"/>
<gene>
    <name evidence="14" type="ORF">HY3_02860</name>
</gene>
<dbReference type="Pfam" id="PF00999">
    <property type="entry name" value="Na_H_Exchanger"/>
    <property type="match status" value="1"/>
</dbReference>
<evidence type="ECO:0000313" key="14">
    <source>
        <dbReference type="EMBL" id="RAN32282.1"/>
    </source>
</evidence>
<feature type="domain" description="RCK N-terminal" evidence="13">
    <location>
        <begin position="431"/>
        <end position="536"/>
    </location>
</feature>
<evidence type="ECO:0000256" key="5">
    <source>
        <dbReference type="ARBA" id="ARBA00022692"/>
    </source>
</evidence>
<feature type="transmembrane region" description="Helical" evidence="11">
    <location>
        <begin position="13"/>
        <end position="30"/>
    </location>
</feature>
<dbReference type="Proteomes" id="UP000249123">
    <property type="component" value="Unassembled WGS sequence"/>
</dbReference>
<keyword evidence="15" id="KW-1185">Reference proteome</keyword>
<feature type="transmembrane region" description="Helical" evidence="11">
    <location>
        <begin position="122"/>
        <end position="143"/>
    </location>
</feature>
<evidence type="ECO:0000256" key="2">
    <source>
        <dbReference type="ARBA" id="ARBA00022448"/>
    </source>
</evidence>
<dbReference type="Pfam" id="PF02254">
    <property type="entry name" value="TrkA_N"/>
    <property type="match status" value="1"/>
</dbReference>
<feature type="transmembrane region" description="Helical" evidence="11">
    <location>
        <begin position="381"/>
        <end position="403"/>
    </location>
</feature>
<feature type="transmembrane region" description="Helical" evidence="11">
    <location>
        <begin position="39"/>
        <end position="57"/>
    </location>
</feature>